<keyword evidence="1 4" id="KW-0808">Transferase</keyword>
<dbReference type="PATRIC" id="fig|1069083.5.peg.1270"/>
<dbReference type="STRING" id="1069083.GCA_000371805_00999"/>
<protein>
    <submittedName>
        <fullName evidence="4">Group 1 glycosyl transferase</fullName>
    </submittedName>
</protein>
<dbReference type="PANTHER" id="PTHR46401">
    <property type="entry name" value="GLYCOSYLTRANSFERASE WBBK-RELATED"/>
    <property type="match status" value="1"/>
</dbReference>
<proteinExistence type="predicted"/>
<gene>
    <name evidence="4" type="ORF">J422_06528</name>
</gene>
<dbReference type="CDD" id="cd03801">
    <property type="entry name" value="GT4_PimA-like"/>
    <property type="match status" value="1"/>
</dbReference>
<sequence length="365" mass="42454">MEENDNLKIIRFKSFRSFLFKKKEKTSHKIYKKTKPFFYLFLNQYINYSSYEIRKNVEKILKKDNFDIIHANNLESILALNCIKTSAKKIAHLRDFGLFCYNRGLENNGNLCSGCSTNNLSSCMYTKGIINKLLLLEMKKRIKILSKLSSFDLLIAISKFVKQQYVNILGVDENKIEVIYNPISYDIVSNLSKEETRKLLNLPKNKKIILFVGSLIEKKGAHLIPKIAEKLEDYLFVVIGDGILKELFLKNSKDNIIYCGYLPISKIKHFYRASDILLVPSLWHEPFGRVVMEGAYNGCYVIGSNRGGIPEVIDWLKCGVYVEPKIENFIKEIEKFEENKNKIKEFKLGRYDYYGMFMASIKKIL</sequence>
<dbReference type="GO" id="GO:0016757">
    <property type="term" value="F:glycosyltransferase activity"/>
    <property type="evidence" value="ECO:0007669"/>
    <property type="project" value="InterPro"/>
</dbReference>
<keyword evidence="5" id="KW-1185">Reference proteome</keyword>
<evidence type="ECO:0000256" key="1">
    <source>
        <dbReference type="ARBA" id="ARBA00022679"/>
    </source>
</evidence>
<dbReference type="Pfam" id="PF13439">
    <property type="entry name" value="Glyco_transf_4"/>
    <property type="match status" value="1"/>
</dbReference>
<evidence type="ECO:0000313" key="4">
    <source>
        <dbReference type="EMBL" id="ENN95682.1"/>
    </source>
</evidence>
<dbReference type="Pfam" id="PF00534">
    <property type="entry name" value="Glycos_transf_1"/>
    <property type="match status" value="1"/>
</dbReference>
<feature type="domain" description="Glycosyltransferase subfamily 4-like N-terminal" evidence="3">
    <location>
        <begin position="47"/>
        <end position="184"/>
    </location>
</feature>
<feature type="domain" description="Glycosyl transferase family 1" evidence="2">
    <location>
        <begin position="193"/>
        <end position="346"/>
    </location>
</feature>
<dbReference type="InterPro" id="IPR028098">
    <property type="entry name" value="Glyco_trans_4-like_N"/>
</dbReference>
<evidence type="ECO:0000259" key="3">
    <source>
        <dbReference type="Pfam" id="PF13439"/>
    </source>
</evidence>
<organism evidence="4 5">
    <name type="scientific">Methanocaldococcus villosus KIN24-T80</name>
    <dbReference type="NCBI Taxonomy" id="1069083"/>
    <lineage>
        <taxon>Archaea</taxon>
        <taxon>Methanobacteriati</taxon>
        <taxon>Methanobacteriota</taxon>
        <taxon>Methanomada group</taxon>
        <taxon>Methanococci</taxon>
        <taxon>Methanococcales</taxon>
        <taxon>Methanocaldococcaceae</taxon>
        <taxon>Methanocaldococcus</taxon>
    </lineage>
</organism>
<dbReference type="Gene3D" id="3.40.50.2000">
    <property type="entry name" value="Glycogen Phosphorylase B"/>
    <property type="match status" value="2"/>
</dbReference>
<evidence type="ECO:0000259" key="2">
    <source>
        <dbReference type="Pfam" id="PF00534"/>
    </source>
</evidence>
<reference evidence="4 5" key="1">
    <citation type="journal article" date="2013" name="Genome Announc.">
        <title>Draft Genome Sequence of a Highly Flagellated, Fast-Swimming Archaeon, Methanocaldococcus villosus Strain KIN24-T80 (DSM 22612).</title>
        <authorList>
            <person name="Thennarasu S."/>
            <person name="Polireddy D."/>
            <person name="Antony A."/>
            <person name="Yada M.R."/>
            <person name="Algarawi S."/>
            <person name="Sivakumar N."/>
        </authorList>
    </citation>
    <scope>NUCLEOTIDE SEQUENCE [LARGE SCALE GENOMIC DNA]</scope>
    <source>
        <strain evidence="4 5">KIN24-T80</strain>
    </source>
</reference>
<dbReference type="InterPro" id="IPR001296">
    <property type="entry name" value="Glyco_trans_1"/>
</dbReference>
<dbReference type="EMBL" id="APMM01000053">
    <property type="protein sequence ID" value="ENN95682.1"/>
    <property type="molecule type" value="Genomic_DNA"/>
</dbReference>
<evidence type="ECO:0000313" key="5">
    <source>
        <dbReference type="Proteomes" id="UP000053695"/>
    </source>
</evidence>
<dbReference type="AlphaFoldDB" id="N6VX43"/>
<accession>N6VX43</accession>
<name>N6VX43_9EURY</name>
<dbReference type="Proteomes" id="UP000053695">
    <property type="component" value="Unassembled WGS sequence"/>
</dbReference>
<dbReference type="PANTHER" id="PTHR46401:SF2">
    <property type="entry name" value="GLYCOSYLTRANSFERASE WBBK-RELATED"/>
    <property type="match status" value="1"/>
</dbReference>
<comment type="caution">
    <text evidence="4">The sequence shown here is derived from an EMBL/GenBank/DDBJ whole genome shotgun (WGS) entry which is preliminary data.</text>
</comment>
<dbReference type="SUPFAM" id="SSF53756">
    <property type="entry name" value="UDP-Glycosyltransferase/glycogen phosphorylase"/>
    <property type="match status" value="1"/>
</dbReference>